<accession>A0ABQ4WG95</accession>
<reference evidence="2" key="2">
    <citation type="submission" date="2022-01" db="EMBL/GenBank/DDBJ databases">
        <authorList>
            <person name="Yamashiro T."/>
            <person name="Shiraishi A."/>
            <person name="Satake H."/>
            <person name="Nakayama K."/>
        </authorList>
    </citation>
    <scope>NUCLEOTIDE SEQUENCE</scope>
</reference>
<gene>
    <name evidence="2" type="ORF">Tco_0625245</name>
</gene>
<protein>
    <recommendedName>
        <fullName evidence="4">Xylulose kinase-1</fullName>
    </recommendedName>
</protein>
<evidence type="ECO:0008006" key="4">
    <source>
        <dbReference type="Google" id="ProtNLM"/>
    </source>
</evidence>
<comment type="caution">
    <text evidence="2">The sequence shown here is derived from an EMBL/GenBank/DDBJ whole genome shotgun (WGS) entry which is preliminary data.</text>
</comment>
<name>A0ABQ4WG95_9ASTR</name>
<feature type="compositionally biased region" description="Basic residues" evidence="1">
    <location>
        <begin position="219"/>
        <end position="228"/>
    </location>
</feature>
<organism evidence="2 3">
    <name type="scientific">Tanacetum coccineum</name>
    <dbReference type="NCBI Taxonomy" id="301880"/>
    <lineage>
        <taxon>Eukaryota</taxon>
        <taxon>Viridiplantae</taxon>
        <taxon>Streptophyta</taxon>
        <taxon>Embryophyta</taxon>
        <taxon>Tracheophyta</taxon>
        <taxon>Spermatophyta</taxon>
        <taxon>Magnoliopsida</taxon>
        <taxon>eudicotyledons</taxon>
        <taxon>Gunneridae</taxon>
        <taxon>Pentapetalae</taxon>
        <taxon>asterids</taxon>
        <taxon>campanulids</taxon>
        <taxon>Asterales</taxon>
        <taxon>Asteraceae</taxon>
        <taxon>Asteroideae</taxon>
        <taxon>Anthemideae</taxon>
        <taxon>Anthemidinae</taxon>
        <taxon>Tanacetum</taxon>
    </lineage>
</organism>
<proteinExistence type="predicted"/>
<reference evidence="2" key="1">
    <citation type="journal article" date="2022" name="Int. J. Mol. Sci.">
        <title>Draft Genome of Tanacetum Coccineum: Genomic Comparison of Closely Related Tanacetum-Family Plants.</title>
        <authorList>
            <person name="Yamashiro T."/>
            <person name="Shiraishi A."/>
            <person name="Nakayama K."/>
            <person name="Satake H."/>
        </authorList>
    </citation>
    <scope>NUCLEOTIDE SEQUENCE</scope>
</reference>
<dbReference type="EMBL" id="BQNB010008616">
    <property type="protein sequence ID" value="GJS51883.1"/>
    <property type="molecule type" value="Genomic_DNA"/>
</dbReference>
<evidence type="ECO:0000256" key="1">
    <source>
        <dbReference type="SAM" id="MobiDB-lite"/>
    </source>
</evidence>
<evidence type="ECO:0000313" key="3">
    <source>
        <dbReference type="Proteomes" id="UP001151760"/>
    </source>
</evidence>
<sequence>MSNLKFADTHNMVAFLKKPSESAGFEEIVDFLNANPIKYALTINPTIYTSCIEQFWDTSKVKTVNGEVQLHALVDGKKLTLIGPKTTAWNEFSSTIASVIICLATNQKFNFSKYIFESMVKHLDNVGNFLMYPRFIQVFLNQKLEDMSTHKRLYIAPSHTKKIFRNIRRVGKDFFVRETPLFPTMIIQAQQEQGEGSAMPTDPRHTHTITQPSTSQPKKTQKPRKPKKKNTEVPQPSGYIEHVADKAVNKEMDDNLVRAATTASSL</sequence>
<evidence type="ECO:0000313" key="2">
    <source>
        <dbReference type="EMBL" id="GJS51883.1"/>
    </source>
</evidence>
<dbReference type="Proteomes" id="UP001151760">
    <property type="component" value="Unassembled WGS sequence"/>
</dbReference>
<keyword evidence="3" id="KW-1185">Reference proteome</keyword>
<feature type="region of interest" description="Disordered" evidence="1">
    <location>
        <begin position="191"/>
        <end position="247"/>
    </location>
</feature>